<dbReference type="Gene3D" id="3.80.10.10">
    <property type="entry name" value="Ribonuclease Inhibitor"/>
    <property type="match status" value="1"/>
</dbReference>
<proteinExistence type="predicted"/>
<keyword evidence="4" id="KW-1185">Reference proteome</keyword>
<keyword evidence="2" id="KW-0677">Repeat</keyword>
<dbReference type="Pfam" id="PF00560">
    <property type="entry name" value="LRR_1"/>
    <property type="match status" value="2"/>
</dbReference>
<evidence type="ECO:0000313" key="4">
    <source>
        <dbReference type="Proteomes" id="UP001168642"/>
    </source>
</evidence>
<evidence type="ECO:0000256" key="1">
    <source>
        <dbReference type="ARBA" id="ARBA00022614"/>
    </source>
</evidence>
<evidence type="ECO:0008006" key="5">
    <source>
        <dbReference type="Google" id="ProtNLM"/>
    </source>
</evidence>
<name>A0ABT8VUZ2_9FLAO</name>
<protein>
    <recommendedName>
        <fullName evidence="5">Leucine-rich repeat domain-containing protein</fullName>
    </recommendedName>
</protein>
<dbReference type="Proteomes" id="UP001168642">
    <property type="component" value="Unassembled WGS sequence"/>
</dbReference>
<organism evidence="3 4">
    <name type="scientific">Wenyingzhuangia gilva</name>
    <dbReference type="NCBI Taxonomy" id="3057677"/>
    <lineage>
        <taxon>Bacteria</taxon>
        <taxon>Pseudomonadati</taxon>
        <taxon>Bacteroidota</taxon>
        <taxon>Flavobacteriia</taxon>
        <taxon>Flavobacteriales</taxon>
        <taxon>Flavobacteriaceae</taxon>
        <taxon>Wenyingzhuangia</taxon>
    </lineage>
</organism>
<gene>
    <name evidence="3" type="ORF">QVZ41_13150</name>
</gene>
<dbReference type="RefSeq" id="WP_302885095.1">
    <property type="nucleotide sequence ID" value="NZ_JAUMIT010000008.1"/>
</dbReference>
<dbReference type="SUPFAM" id="SSF52058">
    <property type="entry name" value="L domain-like"/>
    <property type="match status" value="1"/>
</dbReference>
<dbReference type="PANTHER" id="PTHR45617:SF173">
    <property type="entry name" value="RE54577P"/>
    <property type="match status" value="1"/>
</dbReference>
<evidence type="ECO:0000256" key="2">
    <source>
        <dbReference type="ARBA" id="ARBA00022737"/>
    </source>
</evidence>
<dbReference type="PANTHER" id="PTHR45617">
    <property type="entry name" value="LEUCINE RICH REPEAT FAMILY PROTEIN"/>
    <property type="match status" value="1"/>
</dbReference>
<accession>A0ABT8VUZ2</accession>
<evidence type="ECO:0000313" key="3">
    <source>
        <dbReference type="EMBL" id="MDO3695790.1"/>
    </source>
</evidence>
<sequence>MLSCTGATAQENKNIKSVEEIISKLNPLDTINLLDLSYKNIIELPDLSKFKVRKLDISHNNLDTLILKNLPKYLVNLDVSHNKLKKEYLFISPKSGCLDYIKQINLSNNEIEVIGFSFLRFIERINVSNNKLHTIGLSDEKLKYLDISNNKKLSNIVNFFPTDIDTIIRDHIANDAPLITNPKHHRSLKNYFRTYPAE</sequence>
<dbReference type="EMBL" id="JAUMIT010000008">
    <property type="protein sequence ID" value="MDO3695790.1"/>
    <property type="molecule type" value="Genomic_DNA"/>
</dbReference>
<comment type="caution">
    <text evidence="3">The sequence shown here is derived from an EMBL/GenBank/DDBJ whole genome shotgun (WGS) entry which is preliminary data.</text>
</comment>
<dbReference type="InterPro" id="IPR032675">
    <property type="entry name" value="LRR_dom_sf"/>
</dbReference>
<reference evidence="3" key="1">
    <citation type="submission" date="2023-07" db="EMBL/GenBank/DDBJ databases">
        <title>Wenyingzhuangia sp. chi5 genome sequencing and assembly.</title>
        <authorList>
            <person name="Park S."/>
        </authorList>
    </citation>
    <scope>NUCLEOTIDE SEQUENCE</scope>
    <source>
        <strain evidence="3">Chi5</strain>
    </source>
</reference>
<keyword evidence="1" id="KW-0433">Leucine-rich repeat</keyword>
<dbReference type="InterPro" id="IPR001611">
    <property type="entry name" value="Leu-rich_rpt"/>
</dbReference>